<sequence length="170" mass="18812">LNHDPTRTQAPAFSFGVRTRVSSMQSSSPGPKYNIRGVNEHGRLQSQQTSLSGRAKTKLIRTPGPNSYNAQMTEVKAPSYSFGTRRPNRCKEKIGPGPNKYVLPACIGPKIPYMKSVPAYSILSRSFAYIKQHQTPGPKYLLPAPTIYLKKPPQAPLLGRCKQKYNNGIP</sequence>
<dbReference type="InterPro" id="IPR010736">
    <property type="entry name" value="SHIPPO-rpt"/>
</dbReference>
<dbReference type="PANTHER" id="PTHR21580">
    <property type="entry name" value="SHIPPO-1-RELATED"/>
    <property type="match status" value="1"/>
</dbReference>
<dbReference type="InterPro" id="IPR051291">
    <property type="entry name" value="CIMAP"/>
</dbReference>
<evidence type="ECO:0008006" key="2">
    <source>
        <dbReference type="Google" id="ProtNLM"/>
    </source>
</evidence>
<feature type="non-terminal residue" evidence="1">
    <location>
        <position position="1"/>
    </location>
</feature>
<name>A0A1B6FES4_9HEMI</name>
<dbReference type="AlphaFoldDB" id="A0A1B6FES4"/>
<proteinExistence type="predicted"/>
<dbReference type="PANTHER" id="PTHR21580:SF28">
    <property type="entry name" value="BOREALIN N-TERMINAL DOMAIN-CONTAINING PROTEIN-RELATED"/>
    <property type="match status" value="1"/>
</dbReference>
<dbReference type="Pfam" id="PF07004">
    <property type="entry name" value="SHIPPO-rpt"/>
    <property type="match status" value="2"/>
</dbReference>
<dbReference type="GO" id="GO:0005856">
    <property type="term" value="C:cytoskeleton"/>
    <property type="evidence" value="ECO:0007669"/>
    <property type="project" value="TreeGrafter"/>
</dbReference>
<organism evidence="1">
    <name type="scientific">Cuerna arida</name>
    <dbReference type="NCBI Taxonomy" id="1464854"/>
    <lineage>
        <taxon>Eukaryota</taxon>
        <taxon>Metazoa</taxon>
        <taxon>Ecdysozoa</taxon>
        <taxon>Arthropoda</taxon>
        <taxon>Hexapoda</taxon>
        <taxon>Insecta</taxon>
        <taxon>Pterygota</taxon>
        <taxon>Neoptera</taxon>
        <taxon>Paraneoptera</taxon>
        <taxon>Hemiptera</taxon>
        <taxon>Auchenorrhyncha</taxon>
        <taxon>Membracoidea</taxon>
        <taxon>Cicadellidae</taxon>
        <taxon>Cicadellinae</taxon>
        <taxon>Proconiini</taxon>
        <taxon>Cuerna</taxon>
    </lineage>
</organism>
<accession>A0A1B6FES4</accession>
<evidence type="ECO:0000313" key="1">
    <source>
        <dbReference type="EMBL" id="JAS48705.1"/>
    </source>
</evidence>
<reference evidence="1" key="1">
    <citation type="submission" date="2015-11" db="EMBL/GenBank/DDBJ databases">
        <title>De novo transcriptome assembly of four potential Pierce s Disease insect vectors from Arizona vineyards.</title>
        <authorList>
            <person name="Tassone E.E."/>
        </authorList>
    </citation>
    <scope>NUCLEOTIDE SEQUENCE</scope>
</reference>
<dbReference type="EMBL" id="GECZ01021064">
    <property type="protein sequence ID" value="JAS48705.1"/>
    <property type="molecule type" value="Transcribed_RNA"/>
</dbReference>
<protein>
    <recommendedName>
        <fullName evidence="2">Outer dense fiber protein 3</fullName>
    </recommendedName>
</protein>
<gene>
    <name evidence="1" type="ORF">g.44233</name>
</gene>
<feature type="non-terminal residue" evidence="1">
    <location>
        <position position="170"/>
    </location>
</feature>